<comment type="caution">
    <text evidence="7">The sequence shown here is derived from an EMBL/GenBank/DDBJ whole genome shotgun (WGS) entry which is preliminary data.</text>
</comment>
<feature type="transmembrane region" description="Helical" evidence="6">
    <location>
        <begin position="244"/>
        <end position="268"/>
    </location>
</feature>
<keyword evidence="2" id="KW-0813">Transport</keyword>
<feature type="transmembrane region" description="Helical" evidence="6">
    <location>
        <begin position="99"/>
        <end position="119"/>
    </location>
</feature>
<feature type="transmembrane region" description="Helical" evidence="6">
    <location>
        <begin position="296"/>
        <end position="321"/>
    </location>
</feature>
<feature type="transmembrane region" description="Helical" evidence="6">
    <location>
        <begin position="371"/>
        <end position="388"/>
    </location>
</feature>
<evidence type="ECO:0000313" key="7">
    <source>
        <dbReference type="EMBL" id="GIF84266.1"/>
    </source>
</evidence>
<accession>A0A8J3NLQ6</accession>
<organism evidence="7 8">
    <name type="scientific">Catellatospora bangladeshensis</name>
    <dbReference type="NCBI Taxonomy" id="310355"/>
    <lineage>
        <taxon>Bacteria</taxon>
        <taxon>Bacillati</taxon>
        <taxon>Actinomycetota</taxon>
        <taxon>Actinomycetes</taxon>
        <taxon>Micromonosporales</taxon>
        <taxon>Micromonosporaceae</taxon>
        <taxon>Catellatospora</taxon>
    </lineage>
</organism>
<dbReference type="InterPro" id="IPR002293">
    <property type="entry name" value="AA/rel_permease1"/>
</dbReference>
<evidence type="ECO:0000256" key="1">
    <source>
        <dbReference type="ARBA" id="ARBA00004141"/>
    </source>
</evidence>
<keyword evidence="3 6" id="KW-0812">Transmembrane</keyword>
<dbReference type="PANTHER" id="PTHR43243">
    <property type="entry name" value="INNER MEMBRANE TRANSPORTER YGJI-RELATED"/>
    <property type="match status" value="1"/>
</dbReference>
<feature type="transmembrane region" description="Helical" evidence="6">
    <location>
        <begin position="342"/>
        <end position="359"/>
    </location>
</feature>
<feature type="transmembrane region" description="Helical" evidence="6">
    <location>
        <begin position="164"/>
        <end position="188"/>
    </location>
</feature>
<evidence type="ECO:0000256" key="5">
    <source>
        <dbReference type="ARBA" id="ARBA00023136"/>
    </source>
</evidence>
<dbReference type="Gene3D" id="1.20.1740.10">
    <property type="entry name" value="Amino acid/polyamine transporter I"/>
    <property type="match status" value="1"/>
</dbReference>
<keyword evidence="5 6" id="KW-0472">Membrane</keyword>
<feature type="transmembrane region" description="Helical" evidence="6">
    <location>
        <begin position="400"/>
        <end position="419"/>
    </location>
</feature>
<dbReference type="Proteomes" id="UP000601223">
    <property type="component" value="Unassembled WGS sequence"/>
</dbReference>
<feature type="transmembrane region" description="Helical" evidence="6">
    <location>
        <begin position="27"/>
        <end position="44"/>
    </location>
</feature>
<evidence type="ECO:0000256" key="2">
    <source>
        <dbReference type="ARBA" id="ARBA00022448"/>
    </source>
</evidence>
<feature type="transmembrane region" description="Helical" evidence="6">
    <location>
        <begin position="139"/>
        <end position="157"/>
    </location>
</feature>
<reference evidence="7 8" key="1">
    <citation type="submission" date="2021-01" db="EMBL/GenBank/DDBJ databases">
        <title>Whole genome shotgun sequence of Catellatospora bangladeshensis NBRC 107357.</title>
        <authorList>
            <person name="Komaki H."/>
            <person name="Tamura T."/>
        </authorList>
    </citation>
    <scope>NUCLEOTIDE SEQUENCE [LARGE SCALE GENOMIC DNA]</scope>
    <source>
        <strain evidence="7 8">NBRC 107357</strain>
    </source>
</reference>
<dbReference type="Pfam" id="PF13520">
    <property type="entry name" value="AA_permease_2"/>
    <property type="match status" value="1"/>
</dbReference>
<comment type="subcellular location">
    <subcellularLocation>
        <location evidence="1">Membrane</location>
        <topology evidence="1">Multi-pass membrane protein</topology>
    </subcellularLocation>
</comment>
<proteinExistence type="predicted"/>
<dbReference type="AlphaFoldDB" id="A0A8J3NLQ6"/>
<dbReference type="EMBL" id="BONF01000035">
    <property type="protein sequence ID" value="GIF84266.1"/>
    <property type="molecule type" value="Genomic_DNA"/>
</dbReference>
<dbReference type="RefSeq" id="WP_203752308.1">
    <property type="nucleotide sequence ID" value="NZ_BONF01000035.1"/>
</dbReference>
<keyword evidence="4 6" id="KW-1133">Transmembrane helix</keyword>
<feature type="transmembrane region" description="Helical" evidence="6">
    <location>
        <begin position="56"/>
        <end position="78"/>
    </location>
</feature>
<evidence type="ECO:0000313" key="8">
    <source>
        <dbReference type="Proteomes" id="UP000601223"/>
    </source>
</evidence>
<protein>
    <submittedName>
        <fullName evidence="7">Amino acid permease</fullName>
    </submittedName>
</protein>
<keyword evidence="8" id="KW-1185">Reference proteome</keyword>
<evidence type="ECO:0000256" key="6">
    <source>
        <dbReference type="SAM" id="Phobius"/>
    </source>
</evidence>
<name>A0A8J3NLQ6_9ACTN</name>
<dbReference type="PANTHER" id="PTHR43243:SF4">
    <property type="entry name" value="CATIONIC AMINO ACID TRANSPORTER 4"/>
    <property type="match status" value="1"/>
</dbReference>
<dbReference type="GO" id="GO:0016020">
    <property type="term" value="C:membrane"/>
    <property type="evidence" value="ECO:0007669"/>
    <property type="project" value="UniProtKB-SubCell"/>
</dbReference>
<gene>
    <name evidence="7" type="ORF">Cba03nite_56150</name>
</gene>
<dbReference type="GO" id="GO:0015171">
    <property type="term" value="F:amino acid transmembrane transporter activity"/>
    <property type="evidence" value="ECO:0007669"/>
    <property type="project" value="TreeGrafter"/>
</dbReference>
<feature type="transmembrane region" description="Helical" evidence="6">
    <location>
        <begin position="200"/>
        <end position="223"/>
    </location>
</feature>
<dbReference type="PIRSF" id="PIRSF006060">
    <property type="entry name" value="AA_transporter"/>
    <property type="match status" value="1"/>
</dbReference>
<feature type="transmembrane region" description="Helical" evidence="6">
    <location>
        <begin position="425"/>
        <end position="443"/>
    </location>
</feature>
<sequence>MSADVSVPAPHSHDDPHALKRIITRPMLIFFILGDILGAGIYSLTGQVGAKVGGAIWASFLVAFVLAFLTAFAYMELVTKYPQAAGGALYCDRAYRIKFLSFLVTFAIMASGVTSASFAATRIGGRYFTGLTGVVNPPMVLIGILAILLVAAINYWGISESIKVNIVITCIELSGLLFIIGVGASVLAKGSGDPAAAFDFAGTGFGVFTGIMAGAATAFYAFLGFEDSVNLAEETTDPPRNFPPAMITGLLAAGVIYLLVAFTAAMVVPLDVLTKSSGPLLEVVRIGAPDLPVSRIFSAISMIAVSNTMLINMLMASRLLYGMARRDVLPRPFAVLSPRRTPWIAILFTTALSILLLVTVNDLTNLSDTTVLLLTAVFMLVNIAALVLRRDHVAHRHFHAPTIVPVLGAIVSAVFLLPFVREANIYLLAFWLLLGGVALWALNRLVIRHLPPRDGSAAGPPPLEDSV</sequence>
<evidence type="ECO:0000256" key="3">
    <source>
        <dbReference type="ARBA" id="ARBA00022692"/>
    </source>
</evidence>
<evidence type="ECO:0000256" key="4">
    <source>
        <dbReference type="ARBA" id="ARBA00022989"/>
    </source>
</evidence>